<reference evidence="2 3" key="1">
    <citation type="submission" date="2023-03" db="EMBL/GenBank/DDBJ databases">
        <title>WGS of Gossypium arboreum.</title>
        <authorList>
            <person name="Yu D."/>
        </authorList>
    </citation>
    <scope>NUCLEOTIDE SEQUENCE [LARGE SCALE GENOMIC DNA]</scope>
    <source>
        <tissue evidence="2">Leaf</tissue>
    </source>
</reference>
<keyword evidence="3" id="KW-1185">Reference proteome</keyword>
<accession>A0ABR0ML51</accession>
<proteinExistence type="predicted"/>
<dbReference type="Proteomes" id="UP001358586">
    <property type="component" value="Chromosome 12"/>
</dbReference>
<gene>
    <name evidence="2" type="ORF">PVK06_042574</name>
</gene>
<organism evidence="2 3">
    <name type="scientific">Gossypium arboreum</name>
    <name type="common">Tree cotton</name>
    <name type="synonym">Gossypium nanking</name>
    <dbReference type="NCBI Taxonomy" id="29729"/>
    <lineage>
        <taxon>Eukaryota</taxon>
        <taxon>Viridiplantae</taxon>
        <taxon>Streptophyta</taxon>
        <taxon>Embryophyta</taxon>
        <taxon>Tracheophyta</taxon>
        <taxon>Spermatophyta</taxon>
        <taxon>Magnoliopsida</taxon>
        <taxon>eudicotyledons</taxon>
        <taxon>Gunneridae</taxon>
        <taxon>Pentapetalae</taxon>
        <taxon>rosids</taxon>
        <taxon>malvids</taxon>
        <taxon>Malvales</taxon>
        <taxon>Malvaceae</taxon>
        <taxon>Malvoideae</taxon>
        <taxon>Gossypium</taxon>
    </lineage>
</organism>
<dbReference type="EMBL" id="JARKNE010000012">
    <property type="protein sequence ID" value="KAK5774718.1"/>
    <property type="molecule type" value="Genomic_DNA"/>
</dbReference>
<name>A0ABR0ML51_GOSAR</name>
<feature type="region of interest" description="Disordered" evidence="1">
    <location>
        <begin position="53"/>
        <end position="86"/>
    </location>
</feature>
<evidence type="ECO:0000313" key="3">
    <source>
        <dbReference type="Proteomes" id="UP001358586"/>
    </source>
</evidence>
<sequence length="86" mass="9531">MYSPEPSCFQTITSSELPPEIGIAKIRAAVSSSTIFSTSTLFQLRVILDIDTSTTSNPPHNPFRYQLPSAADTSPGKRKVRTNFRR</sequence>
<comment type="caution">
    <text evidence="2">The sequence shown here is derived from an EMBL/GenBank/DDBJ whole genome shotgun (WGS) entry which is preliminary data.</text>
</comment>
<evidence type="ECO:0000313" key="2">
    <source>
        <dbReference type="EMBL" id="KAK5774718.1"/>
    </source>
</evidence>
<feature type="compositionally biased region" description="Basic residues" evidence="1">
    <location>
        <begin position="76"/>
        <end position="86"/>
    </location>
</feature>
<evidence type="ECO:0000256" key="1">
    <source>
        <dbReference type="SAM" id="MobiDB-lite"/>
    </source>
</evidence>
<protein>
    <submittedName>
        <fullName evidence="2">Uncharacterized protein</fullName>
    </submittedName>
</protein>